<dbReference type="Proteomes" id="UP001154255">
    <property type="component" value="Unassembled WGS sequence"/>
</dbReference>
<accession>A0A9W4XIQ5</accession>
<dbReference type="InterPro" id="IPR057087">
    <property type="entry name" value="Gp12-like"/>
</dbReference>
<feature type="domain" description="Phage neck terminator protein gp12-like" evidence="1">
    <location>
        <begin position="6"/>
        <end position="122"/>
    </location>
</feature>
<dbReference type="NCBIfam" id="NF047498">
    <property type="entry name" value="LIC_12616_fam"/>
    <property type="match status" value="1"/>
</dbReference>
<comment type="caution">
    <text evidence="2">The sequence shown here is derived from an EMBL/GenBank/DDBJ whole genome shotgun (WGS) entry which is preliminary data.</text>
</comment>
<evidence type="ECO:0000313" key="3">
    <source>
        <dbReference type="EMBL" id="CAI3958289.1"/>
    </source>
</evidence>
<evidence type="ECO:0000313" key="4">
    <source>
        <dbReference type="Proteomes" id="UP001154255"/>
    </source>
</evidence>
<dbReference type="EMBL" id="CAMXCM010000009">
    <property type="protein sequence ID" value="CAI3956457.1"/>
    <property type="molecule type" value="Genomic_DNA"/>
</dbReference>
<evidence type="ECO:0000259" key="1">
    <source>
        <dbReference type="Pfam" id="PF23961"/>
    </source>
</evidence>
<keyword evidence="5" id="KW-1185">Reference proteome</keyword>
<proteinExistence type="predicted"/>
<reference evidence="2" key="1">
    <citation type="submission" date="2022-10" db="EMBL/GenBank/DDBJ databases">
        <authorList>
            <person name="Botero Cardona J."/>
        </authorList>
    </citation>
    <scope>NUCLEOTIDE SEQUENCE</scope>
    <source>
        <strain evidence="2">LMG 31819</strain>
        <strain evidence="3">R-53529</strain>
    </source>
</reference>
<evidence type="ECO:0000313" key="5">
    <source>
        <dbReference type="Proteomes" id="UP001154259"/>
    </source>
</evidence>
<dbReference type="Pfam" id="PF23961">
    <property type="entry name" value="Phage_tail_terminator_9"/>
    <property type="match status" value="1"/>
</dbReference>
<dbReference type="AlphaFoldDB" id="A0A9W4XIQ5"/>
<protein>
    <recommendedName>
        <fullName evidence="1">Phage neck terminator protein gp12-like domain-containing protein</fullName>
    </recommendedName>
</protein>
<dbReference type="EMBL" id="CAMXCS010000009">
    <property type="protein sequence ID" value="CAI3958289.1"/>
    <property type="molecule type" value="Genomic_DNA"/>
</dbReference>
<gene>
    <name evidence="3" type="ORF">R53529_LOCUS2135</name>
    <name evidence="2" type="ORF">R53530_LOCUS2151</name>
</gene>
<dbReference type="Proteomes" id="UP001154259">
    <property type="component" value="Unassembled WGS sequence"/>
</dbReference>
<evidence type="ECO:0000313" key="2">
    <source>
        <dbReference type="EMBL" id="CAI3956457.1"/>
    </source>
</evidence>
<sequence length="144" mass="16697">MNGLSNRVSPPQTPYILIQSSREGTLSYSQTRYTNQHKIIHQVCEVIVSIEFYGNPTIKSHKMAKAFEIRFNDSWASEQFAQYSNILFPLYSDDMKNMPYLDDDQQYADCYIVDAHFEYHTEVGMCQDSAKMIAMQVNSVDNKE</sequence>
<name>A0A9W4XIQ5_9PROT</name>
<organism evidence="2 4">
    <name type="scientific">Commensalibacter communis</name>
    <dbReference type="NCBI Taxonomy" id="2972786"/>
    <lineage>
        <taxon>Bacteria</taxon>
        <taxon>Pseudomonadati</taxon>
        <taxon>Pseudomonadota</taxon>
        <taxon>Alphaproteobacteria</taxon>
        <taxon>Acetobacterales</taxon>
        <taxon>Acetobacteraceae</taxon>
    </lineage>
</organism>